<keyword evidence="8" id="KW-0670">Pyruvate</keyword>
<evidence type="ECO:0000256" key="7">
    <source>
        <dbReference type="ARBA" id="ARBA00023270"/>
    </source>
</evidence>
<evidence type="ECO:0008006" key="10">
    <source>
        <dbReference type="Google" id="ProtNLM"/>
    </source>
</evidence>
<evidence type="ECO:0000256" key="2">
    <source>
        <dbReference type="ARBA" id="ARBA00022793"/>
    </source>
</evidence>
<keyword evidence="7" id="KW-0704">Schiff base</keyword>
<evidence type="ECO:0000256" key="4">
    <source>
        <dbReference type="ARBA" id="ARBA00023115"/>
    </source>
</evidence>
<dbReference type="GO" id="GO:0004014">
    <property type="term" value="F:adenosylmethionine decarboxylase activity"/>
    <property type="evidence" value="ECO:0007669"/>
    <property type="project" value="InterPro"/>
</dbReference>
<dbReference type="Gene3D" id="3.60.90.10">
    <property type="entry name" value="S-adenosylmethionine decarboxylase"/>
    <property type="match status" value="1"/>
</dbReference>
<protein>
    <recommendedName>
        <fullName evidence="10">S-adenosylmethionine decarboxylase proenzyme</fullName>
    </recommendedName>
</protein>
<keyword evidence="6" id="KW-0456">Lyase</keyword>
<proteinExistence type="predicted"/>
<evidence type="ECO:0000256" key="3">
    <source>
        <dbReference type="ARBA" id="ARBA00022813"/>
    </source>
</evidence>
<accession>A0A383BVV4</accession>
<evidence type="ECO:0000256" key="1">
    <source>
        <dbReference type="ARBA" id="ARBA00001928"/>
    </source>
</evidence>
<dbReference type="InterPro" id="IPR003826">
    <property type="entry name" value="AdoMetDC_fam_prok"/>
</dbReference>
<keyword evidence="4" id="KW-0620">Polyamine biosynthesis</keyword>
<evidence type="ECO:0000256" key="6">
    <source>
        <dbReference type="ARBA" id="ARBA00023239"/>
    </source>
</evidence>
<dbReference type="InterPro" id="IPR016067">
    <property type="entry name" value="S-AdoMet_deCO2ase_core"/>
</dbReference>
<evidence type="ECO:0000256" key="5">
    <source>
        <dbReference type="ARBA" id="ARBA00023145"/>
    </source>
</evidence>
<dbReference type="AlphaFoldDB" id="A0A383BVV4"/>
<dbReference type="SUPFAM" id="SSF56276">
    <property type="entry name" value="S-adenosylmethionine decarboxylase"/>
    <property type="match status" value="1"/>
</dbReference>
<evidence type="ECO:0000313" key="9">
    <source>
        <dbReference type="EMBL" id="SVE23518.1"/>
    </source>
</evidence>
<dbReference type="Pfam" id="PF02675">
    <property type="entry name" value="AdoMet_dc"/>
    <property type="match status" value="1"/>
</dbReference>
<keyword evidence="5" id="KW-0865">Zymogen</keyword>
<comment type="cofactor">
    <cofactor evidence="1">
        <name>pyruvate</name>
        <dbReference type="ChEBI" id="CHEBI:15361"/>
    </cofactor>
</comment>
<evidence type="ECO:0000256" key="8">
    <source>
        <dbReference type="ARBA" id="ARBA00023317"/>
    </source>
</evidence>
<dbReference type="GO" id="GO:0008295">
    <property type="term" value="P:spermidine biosynthetic process"/>
    <property type="evidence" value="ECO:0007669"/>
    <property type="project" value="InterPro"/>
</dbReference>
<gene>
    <name evidence="9" type="ORF">METZ01_LOCUS476372</name>
</gene>
<keyword evidence="3" id="KW-0068">Autocatalytic cleavage</keyword>
<keyword evidence="2" id="KW-0210">Decarboxylase</keyword>
<name>A0A383BVV4_9ZZZZ</name>
<organism evidence="9">
    <name type="scientific">marine metagenome</name>
    <dbReference type="NCBI Taxonomy" id="408172"/>
    <lineage>
        <taxon>unclassified sequences</taxon>
        <taxon>metagenomes</taxon>
        <taxon>ecological metagenomes</taxon>
    </lineage>
</organism>
<reference evidence="9" key="1">
    <citation type="submission" date="2018-05" db="EMBL/GenBank/DDBJ databases">
        <authorList>
            <person name="Lanie J.A."/>
            <person name="Ng W.-L."/>
            <person name="Kazmierczak K.M."/>
            <person name="Andrzejewski T.M."/>
            <person name="Davidsen T.M."/>
            <person name="Wayne K.J."/>
            <person name="Tettelin H."/>
            <person name="Glass J.I."/>
            <person name="Rusch D."/>
            <person name="Podicherti R."/>
            <person name="Tsui H.-C.T."/>
            <person name="Winkler M.E."/>
        </authorList>
    </citation>
    <scope>NUCLEOTIDE SEQUENCE</scope>
</reference>
<dbReference type="EMBL" id="UINC01203320">
    <property type="protein sequence ID" value="SVE23518.1"/>
    <property type="molecule type" value="Genomic_DNA"/>
</dbReference>
<sequence>MSNQEDSMSRKPYGFELLLDLHKCDASTFNRKSLGRYFEKLCNAIEMEREDLHFWDYDGVPEEELPSEAHLLGTSAVQFIKTSNIVIHTLDLLEAVYVSIFSCKEYDAELAEQITKEWFGAKECKTHFLERI</sequence>